<dbReference type="PANTHER" id="PTHR46663">
    <property type="entry name" value="DIGUANYLATE CYCLASE DGCT-RELATED"/>
    <property type="match status" value="1"/>
</dbReference>
<dbReference type="Pfam" id="PF00990">
    <property type="entry name" value="GGDEF"/>
    <property type="match status" value="1"/>
</dbReference>
<name>A0ABT0DPG9_9HYPH</name>
<dbReference type="SUPFAM" id="SSF55785">
    <property type="entry name" value="PYP-like sensor domain (PAS domain)"/>
    <property type="match status" value="1"/>
</dbReference>
<dbReference type="Proteomes" id="UP001202867">
    <property type="component" value="Unassembled WGS sequence"/>
</dbReference>
<dbReference type="InterPro" id="IPR035965">
    <property type="entry name" value="PAS-like_dom_sf"/>
</dbReference>
<dbReference type="InterPro" id="IPR029787">
    <property type="entry name" value="Nucleotide_cyclase"/>
</dbReference>
<proteinExistence type="predicted"/>
<keyword evidence="3" id="KW-1185">Reference proteome</keyword>
<comment type="caution">
    <text evidence="2">The sequence shown here is derived from an EMBL/GenBank/DDBJ whole genome shotgun (WGS) entry which is preliminary data.</text>
</comment>
<accession>A0ABT0DPG9</accession>
<organism evidence="2 3">
    <name type="scientific">Ancylobacter koreensis</name>
    <dbReference type="NCBI Taxonomy" id="266121"/>
    <lineage>
        <taxon>Bacteria</taxon>
        <taxon>Pseudomonadati</taxon>
        <taxon>Pseudomonadota</taxon>
        <taxon>Alphaproteobacteria</taxon>
        <taxon>Hyphomicrobiales</taxon>
        <taxon>Xanthobacteraceae</taxon>
        <taxon>Ancylobacter</taxon>
    </lineage>
</organism>
<dbReference type="InterPro" id="IPR043128">
    <property type="entry name" value="Rev_trsase/Diguanyl_cyclase"/>
</dbReference>
<dbReference type="PROSITE" id="PS50887">
    <property type="entry name" value="GGDEF"/>
    <property type="match status" value="1"/>
</dbReference>
<dbReference type="NCBIfam" id="TIGR00254">
    <property type="entry name" value="GGDEF"/>
    <property type="match status" value="1"/>
</dbReference>
<dbReference type="SMART" id="SM00267">
    <property type="entry name" value="GGDEF"/>
    <property type="match status" value="1"/>
</dbReference>
<dbReference type="RefSeq" id="WP_247201687.1">
    <property type="nucleotide sequence ID" value="NZ_JALKCG010000006.1"/>
</dbReference>
<reference evidence="3" key="2">
    <citation type="submission" date="2023-07" db="EMBL/GenBank/DDBJ databases">
        <title>Ancylobacter moscoviensis sp. nov., facultatively methylotrophic bacteria from activated sludge and the reclassification of Starkeya novella (Starkey 1934) Kelly et al. 2000 as Ancylobacter novellus comb. nov., Starkeya koreensis Im et al. 2006 as Ancylobacter koreensis comb.nov., Angulomicrobium tetraedrale Vasil'eva et al. 1986 as Ancylobacter tetraedralis comb. nov., Angulomicrobium amanitiforme Fritz et al. 2004 as Ancylobacter amanitiformis comb. nov. and Methylorhabdus multivorans Doronina et al. 1996 as Ancylobacter multivorans comb. nov. and emended description of the genus Ancylobacter.</title>
        <authorList>
            <person name="Doronina N."/>
            <person name="Chemodurova A."/>
            <person name="Grouzdev D."/>
            <person name="Koziaeva V."/>
            <person name="Shi W."/>
            <person name="Wu L."/>
            <person name="Kaparullina E."/>
        </authorList>
    </citation>
    <scope>NUCLEOTIDE SEQUENCE [LARGE SCALE GENOMIC DNA]</scope>
    <source>
        <strain evidence="3">Jip08</strain>
    </source>
</reference>
<dbReference type="EMBL" id="JALKCG010000006">
    <property type="protein sequence ID" value="MCK0209174.1"/>
    <property type="molecule type" value="Genomic_DNA"/>
</dbReference>
<evidence type="ECO:0000313" key="3">
    <source>
        <dbReference type="Proteomes" id="UP001202867"/>
    </source>
</evidence>
<dbReference type="Gene3D" id="3.30.70.270">
    <property type="match status" value="1"/>
</dbReference>
<dbReference type="InterPro" id="IPR000160">
    <property type="entry name" value="GGDEF_dom"/>
</dbReference>
<sequence length="402" mass="44887">MFEWIDGVDTPLLIVDIGASLIVAANRPARAFFDGALDRALPAPFAEIVHVAGAVPWPELVQPELDGRARAFPMLLPGNGRTVHCSVRPLTDTHRLINLMPAVGRDFQNTLLEILDDLPVGIEIYNRDLIGTFYNKASDELFLYDQKPIVHHDDWWEFGFPDPQERAAAYAEWKAKTELSRQNPAQVQYSEWKVRCNDGSTRNVQFRYRWVRDHYVLALWDVTTERETERHLRDLAVSDPLTGLWNRRRLVEDGHRALALGQSEGSTCSLLMLDLDRFKQINDGHGHAAGDEVLRAVAERGLAQLRRSDIMARIGGEEFAVLLPRTSGEDARAIAARMLEALSVPVALGDGTVIEVTASIGVTWTGPAGEDFAALLRRCDQALYEAKSDGRNRIVVFPPPAP</sequence>
<protein>
    <submittedName>
        <fullName evidence="2">GGDEF domain-containing protein</fullName>
    </submittedName>
</protein>
<dbReference type="PANTHER" id="PTHR46663:SF4">
    <property type="entry name" value="DIGUANYLATE CYCLASE DGCT-RELATED"/>
    <property type="match status" value="1"/>
</dbReference>
<dbReference type="CDD" id="cd01949">
    <property type="entry name" value="GGDEF"/>
    <property type="match status" value="1"/>
</dbReference>
<feature type="domain" description="GGDEF" evidence="1">
    <location>
        <begin position="266"/>
        <end position="399"/>
    </location>
</feature>
<dbReference type="Gene3D" id="3.30.450.20">
    <property type="entry name" value="PAS domain"/>
    <property type="match status" value="1"/>
</dbReference>
<reference evidence="2 3" key="1">
    <citation type="submission" date="2022-04" db="EMBL/GenBank/DDBJ databases">
        <authorList>
            <person name="Grouzdev D.S."/>
            <person name="Pantiukh K.S."/>
            <person name="Krutkina M.S."/>
        </authorList>
    </citation>
    <scope>NUCLEOTIDE SEQUENCE [LARGE SCALE GENOMIC DNA]</scope>
    <source>
        <strain evidence="2 3">Jip08</strain>
    </source>
</reference>
<evidence type="ECO:0000259" key="1">
    <source>
        <dbReference type="PROSITE" id="PS50887"/>
    </source>
</evidence>
<dbReference type="InterPro" id="IPR052163">
    <property type="entry name" value="DGC-Regulatory_Protein"/>
</dbReference>
<gene>
    <name evidence="2" type="ORF">MWN33_14150</name>
</gene>
<evidence type="ECO:0000313" key="2">
    <source>
        <dbReference type="EMBL" id="MCK0209174.1"/>
    </source>
</evidence>
<dbReference type="SUPFAM" id="SSF55073">
    <property type="entry name" value="Nucleotide cyclase"/>
    <property type="match status" value="1"/>
</dbReference>